<evidence type="ECO:0000256" key="2">
    <source>
        <dbReference type="ARBA" id="ARBA00023002"/>
    </source>
</evidence>
<gene>
    <name evidence="5" type="ORF">GBAR_LOCUS10250</name>
</gene>
<evidence type="ECO:0000313" key="5">
    <source>
        <dbReference type="EMBL" id="CAI8016740.1"/>
    </source>
</evidence>
<dbReference type="Proteomes" id="UP001174909">
    <property type="component" value="Unassembled WGS sequence"/>
</dbReference>
<dbReference type="PANTHER" id="PTHR11496:SF102">
    <property type="entry name" value="ALCOHOL DEHYDROGENASE 4"/>
    <property type="match status" value="1"/>
</dbReference>
<dbReference type="Gene3D" id="1.20.1090.10">
    <property type="entry name" value="Dehydroquinate synthase-like - alpha domain"/>
    <property type="match status" value="1"/>
</dbReference>
<dbReference type="InterPro" id="IPR056798">
    <property type="entry name" value="ADH_Fe_C"/>
</dbReference>
<dbReference type="InterPro" id="IPR039697">
    <property type="entry name" value="Alcohol_dehydrogenase_Fe"/>
</dbReference>
<dbReference type="InterPro" id="IPR001670">
    <property type="entry name" value="ADH_Fe/GldA"/>
</dbReference>
<sequence length="389" mass="40896">MQYRYNPLHQDIICSDTAIDALPATVDALGASRALITCGPTILRACNVVPRVQEALGSRYVGTYSGVAPHSPVQTVEEGVAMAKEVQPDVFISVGGGSTHDTTKAIATLLAEGGDIRDYAVIFEPPDKIIVPPTPSPKLPILSVPTTMGCAEFSRGGGGITDHEQGRKLSIAGDGVTHRTVIIDGQALATTPLRILVSTAIGQLRIAIETVYSTGRNPIGDGMALHAIRLLFENLPRCKDGDIDTLLTTKTACAMASLASFGGLGLNTATCHHVGGLYDVPHGEANAILLPHTMRYNLDACADRQRLIAEAIGVASSSMSDEDAGLAAADAVDGLCRDLELPRTLREVGVPEDGLEYIATATLQDRSLSTNPKPILDAGPIMEVLRAAY</sequence>
<feature type="domain" description="Alcohol dehydrogenase iron-type/glycerol dehydrogenase GldA" evidence="3">
    <location>
        <begin position="11"/>
        <end position="184"/>
    </location>
</feature>
<dbReference type="Pfam" id="PF25137">
    <property type="entry name" value="ADH_Fe_C"/>
    <property type="match status" value="1"/>
</dbReference>
<dbReference type="AlphaFoldDB" id="A0AA35RS71"/>
<evidence type="ECO:0000313" key="6">
    <source>
        <dbReference type="Proteomes" id="UP001174909"/>
    </source>
</evidence>
<dbReference type="GO" id="GO:0046872">
    <property type="term" value="F:metal ion binding"/>
    <property type="evidence" value="ECO:0007669"/>
    <property type="project" value="InterPro"/>
</dbReference>
<keyword evidence="2" id="KW-0560">Oxidoreductase</keyword>
<dbReference type="Pfam" id="PF00465">
    <property type="entry name" value="Fe-ADH"/>
    <property type="match status" value="1"/>
</dbReference>
<organism evidence="5 6">
    <name type="scientific">Geodia barretti</name>
    <name type="common">Barrett's horny sponge</name>
    <dbReference type="NCBI Taxonomy" id="519541"/>
    <lineage>
        <taxon>Eukaryota</taxon>
        <taxon>Metazoa</taxon>
        <taxon>Porifera</taxon>
        <taxon>Demospongiae</taxon>
        <taxon>Heteroscleromorpha</taxon>
        <taxon>Tetractinellida</taxon>
        <taxon>Astrophorina</taxon>
        <taxon>Geodiidae</taxon>
        <taxon>Geodia</taxon>
    </lineage>
</organism>
<evidence type="ECO:0000259" key="4">
    <source>
        <dbReference type="Pfam" id="PF25137"/>
    </source>
</evidence>
<proteinExistence type="inferred from homology"/>
<evidence type="ECO:0000259" key="3">
    <source>
        <dbReference type="Pfam" id="PF00465"/>
    </source>
</evidence>
<feature type="domain" description="Fe-containing alcohol dehydrogenase-like C-terminal" evidence="4">
    <location>
        <begin position="197"/>
        <end position="389"/>
    </location>
</feature>
<dbReference type="GO" id="GO:0004022">
    <property type="term" value="F:alcohol dehydrogenase (NAD+) activity"/>
    <property type="evidence" value="ECO:0007669"/>
    <property type="project" value="TreeGrafter"/>
</dbReference>
<accession>A0AA35RS71</accession>
<keyword evidence="6" id="KW-1185">Reference proteome</keyword>
<protein>
    <submittedName>
        <fullName evidence="5">Probable alcohol dehydrogenase</fullName>
    </submittedName>
</protein>
<dbReference type="EMBL" id="CASHTH010001557">
    <property type="protein sequence ID" value="CAI8016740.1"/>
    <property type="molecule type" value="Genomic_DNA"/>
</dbReference>
<reference evidence="5" key="1">
    <citation type="submission" date="2023-03" db="EMBL/GenBank/DDBJ databases">
        <authorList>
            <person name="Steffen K."/>
            <person name="Cardenas P."/>
        </authorList>
    </citation>
    <scope>NUCLEOTIDE SEQUENCE</scope>
</reference>
<name>A0AA35RS71_GEOBA</name>
<dbReference type="PANTHER" id="PTHR11496">
    <property type="entry name" value="ALCOHOL DEHYDROGENASE"/>
    <property type="match status" value="1"/>
</dbReference>
<comment type="similarity">
    <text evidence="1">Belongs to the iron-containing alcohol dehydrogenase family.</text>
</comment>
<comment type="caution">
    <text evidence="5">The sequence shown here is derived from an EMBL/GenBank/DDBJ whole genome shotgun (WGS) entry which is preliminary data.</text>
</comment>
<evidence type="ECO:0000256" key="1">
    <source>
        <dbReference type="ARBA" id="ARBA00007358"/>
    </source>
</evidence>
<dbReference type="SUPFAM" id="SSF56796">
    <property type="entry name" value="Dehydroquinate synthase-like"/>
    <property type="match status" value="1"/>
</dbReference>
<dbReference type="Gene3D" id="3.40.50.1970">
    <property type="match status" value="1"/>
</dbReference>